<dbReference type="EMBL" id="CM037157">
    <property type="protein sequence ID" value="KAH7848783.1"/>
    <property type="molecule type" value="Genomic_DNA"/>
</dbReference>
<proteinExistence type="predicted"/>
<name>A0ACB7Y6V0_9ERIC</name>
<protein>
    <submittedName>
        <fullName evidence="1">Uncharacterized protein</fullName>
    </submittedName>
</protein>
<dbReference type="Proteomes" id="UP000828048">
    <property type="component" value="Chromosome 7"/>
</dbReference>
<keyword evidence="2" id="KW-1185">Reference proteome</keyword>
<gene>
    <name evidence="1" type="ORF">Vadar_007792</name>
</gene>
<evidence type="ECO:0000313" key="2">
    <source>
        <dbReference type="Proteomes" id="UP000828048"/>
    </source>
</evidence>
<comment type="caution">
    <text evidence="1">The sequence shown here is derived from an EMBL/GenBank/DDBJ whole genome shotgun (WGS) entry which is preliminary data.</text>
</comment>
<reference evidence="1 2" key="1">
    <citation type="journal article" date="2021" name="Hortic Res">
        <title>High-quality reference genome and annotation aids understanding of berry development for evergreen blueberry (Vaccinium darrowii).</title>
        <authorList>
            <person name="Yu J."/>
            <person name="Hulse-Kemp A.M."/>
            <person name="Babiker E."/>
            <person name="Staton M."/>
        </authorList>
    </citation>
    <scope>NUCLEOTIDE SEQUENCE [LARGE SCALE GENOMIC DNA]</scope>
    <source>
        <strain evidence="2">cv. NJ 8807/NJ 8810</strain>
        <tissue evidence="1">Young leaf</tissue>
    </source>
</reference>
<organism evidence="1 2">
    <name type="scientific">Vaccinium darrowii</name>
    <dbReference type="NCBI Taxonomy" id="229202"/>
    <lineage>
        <taxon>Eukaryota</taxon>
        <taxon>Viridiplantae</taxon>
        <taxon>Streptophyta</taxon>
        <taxon>Embryophyta</taxon>
        <taxon>Tracheophyta</taxon>
        <taxon>Spermatophyta</taxon>
        <taxon>Magnoliopsida</taxon>
        <taxon>eudicotyledons</taxon>
        <taxon>Gunneridae</taxon>
        <taxon>Pentapetalae</taxon>
        <taxon>asterids</taxon>
        <taxon>Ericales</taxon>
        <taxon>Ericaceae</taxon>
        <taxon>Vaccinioideae</taxon>
        <taxon>Vaccinieae</taxon>
        <taxon>Vaccinium</taxon>
    </lineage>
</organism>
<sequence length="234" mass="25927">MGGKGRKRREKNYRAAHGGQSRLPPPPKSSSVDALPSKLRAIMAFTHSSQPGSAASLSNEKRNGGLGSGNRGEKKLNSKGRFDSNPAGTREKGNEGNSMSPHVDDNDNSEDEKRKKTKKRKRVTDLRFETLESSGVGQKRREHKKKRLEAKKNKRKKATSEENEGFPGHEKIKFGEVVQAPPKLVAFPKAFKAPQVASQERLRLKAVEAYRDRKGWASRPGKDLPPPIITSQTL</sequence>
<accession>A0ACB7Y6V0</accession>
<evidence type="ECO:0000313" key="1">
    <source>
        <dbReference type="EMBL" id="KAH7848783.1"/>
    </source>
</evidence>